<keyword evidence="5" id="KW-0969">Cilium</keyword>
<keyword evidence="6" id="KW-1185">Reference proteome</keyword>
<sequence>MSGITLTATQTATIQSLQSASALFTTTQNELNTGKKVNSASDDAVAYFRSKSLYDRSSNILTRKANIDQSIQTVQAALDATSAVDGLLKQLKGVLEGARGATTSSRVSATVQFKNIAKQLAQLVNDASYQGLNLLTKTTASLSTQFSERTAATFTISGFSYTSTVAGNANSLFTAATVAFKSDGTLQFSNVVASTANGAGTVKGFSALSLTSTTAQGITASQAAAIFTATDNRIDAAISQNSALTSALGTNVNILQARSTFSASYAGTLSGGGDKLTLADLNVEAANSQALTLRQQIGIQSLSVTGNQNSSILTLLR</sequence>
<dbReference type="RefSeq" id="WP_189044044.1">
    <property type="nucleotide sequence ID" value="NZ_BMJQ01000003.1"/>
</dbReference>
<reference evidence="5" key="2">
    <citation type="submission" date="2020-09" db="EMBL/GenBank/DDBJ databases">
        <authorList>
            <person name="Sun Q."/>
            <person name="Zhou Y."/>
        </authorList>
    </citation>
    <scope>NUCLEOTIDE SEQUENCE</scope>
    <source>
        <strain evidence="5">CGMCC 1.15725</strain>
    </source>
</reference>
<evidence type="ECO:0000256" key="1">
    <source>
        <dbReference type="ARBA" id="ARBA00004365"/>
    </source>
</evidence>
<name>A0A8J3E2P1_9PROT</name>
<feature type="domain" description="Flagellin N-terminal" evidence="4">
    <location>
        <begin position="9"/>
        <end position="138"/>
    </location>
</feature>
<protein>
    <submittedName>
        <fullName evidence="5">Flagellin</fullName>
    </submittedName>
</protein>
<dbReference type="AlphaFoldDB" id="A0A8J3E2P1"/>
<evidence type="ECO:0000313" key="6">
    <source>
        <dbReference type="Proteomes" id="UP000646365"/>
    </source>
</evidence>
<dbReference type="GO" id="GO:0009288">
    <property type="term" value="C:bacterial-type flagellum"/>
    <property type="evidence" value="ECO:0007669"/>
    <property type="project" value="UniProtKB-SubCell"/>
</dbReference>
<keyword evidence="3" id="KW-0975">Bacterial flagellum</keyword>
<dbReference type="SUPFAM" id="SSF64518">
    <property type="entry name" value="Phase 1 flagellin"/>
    <property type="match status" value="1"/>
</dbReference>
<gene>
    <name evidence="5" type="primary">fla</name>
    <name evidence="5" type="ORF">GCM10011611_14390</name>
</gene>
<comment type="subcellular location">
    <subcellularLocation>
        <location evidence="1">Bacterial flagellum</location>
    </subcellularLocation>
</comment>
<dbReference type="GO" id="GO:0005198">
    <property type="term" value="F:structural molecule activity"/>
    <property type="evidence" value="ECO:0007669"/>
    <property type="project" value="InterPro"/>
</dbReference>
<proteinExistence type="inferred from homology"/>
<dbReference type="InterPro" id="IPR001029">
    <property type="entry name" value="Flagellin_N"/>
</dbReference>
<evidence type="ECO:0000259" key="4">
    <source>
        <dbReference type="Pfam" id="PF00669"/>
    </source>
</evidence>
<keyword evidence="5" id="KW-0282">Flagellum</keyword>
<dbReference type="EMBL" id="BMJQ01000003">
    <property type="protein sequence ID" value="GGF09981.1"/>
    <property type="molecule type" value="Genomic_DNA"/>
</dbReference>
<evidence type="ECO:0000256" key="3">
    <source>
        <dbReference type="ARBA" id="ARBA00023143"/>
    </source>
</evidence>
<dbReference type="Proteomes" id="UP000646365">
    <property type="component" value="Unassembled WGS sequence"/>
</dbReference>
<dbReference type="Gene3D" id="1.20.1330.10">
    <property type="entry name" value="f41 fragment of flagellin, N-terminal domain"/>
    <property type="match status" value="1"/>
</dbReference>
<comment type="caution">
    <text evidence="5">The sequence shown here is derived from an EMBL/GenBank/DDBJ whole genome shotgun (WGS) entry which is preliminary data.</text>
</comment>
<reference evidence="5" key="1">
    <citation type="journal article" date="2014" name="Int. J. Syst. Evol. Microbiol.">
        <title>Complete genome sequence of Corynebacterium casei LMG S-19264T (=DSM 44701T), isolated from a smear-ripened cheese.</title>
        <authorList>
            <consortium name="US DOE Joint Genome Institute (JGI-PGF)"/>
            <person name="Walter F."/>
            <person name="Albersmeier A."/>
            <person name="Kalinowski J."/>
            <person name="Ruckert C."/>
        </authorList>
    </citation>
    <scope>NUCLEOTIDE SEQUENCE</scope>
    <source>
        <strain evidence="5">CGMCC 1.15725</strain>
    </source>
</reference>
<comment type="similarity">
    <text evidence="2">Belongs to the bacterial flagellin family.</text>
</comment>
<keyword evidence="5" id="KW-0966">Cell projection</keyword>
<dbReference type="Pfam" id="PF00669">
    <property type="entry name" value="Flagellin_N"/>
    <property type="match status" value="1"/>
</dbReference>
<accession>A0A8J3E2P1</accession>
<evidence type="ECO:0000256" key="2">
    <source>
        <dbReference type="ARBA" id="ARBA00005709"/>
    </source>
</evidence>
<evidence type="ECO:0000313" key="5">
    <source>
        <dbReference type="EMBL" id="GGF09981.1"/>
    </source>
</evidence>
<organism evidence="5 6">
    <name type="scientific">Aliidongia dinghuensis</name>
    <dbReference type="NCBI Taxonomy" id="1867774"/>
    <lineage>
        <taxon>Bacteria</taxon>
        <taxon>Pseudomonadati</taxon>
        <taxon>Pseudomonadota</taxon>
        <taxon>Alphaproteobacteria</taxon>
        <taxon>Rhodospirillales</taxon>
        <taxon>Dongiaceae</taxon>
        <taxon>Aliidongia</taxon>
    </lineage>
</organism>